<dbReference type="InterPro" id="IPR052981">
    <property type="entry name" value="Ingression_C2_domain"/>
</dbReference>
<protein>
    <submittedName>
        <fullName evidence="3">Kynurenine formamidase-like</fullName>
    </submittedName>
</protein>
<gene>
    <name evidence="3" type="ORF">F3Y22_tig00111237pilonHSYRG00013</name>
</gene>
<dbReference type="SUPFAM" id="SSF49562">
    <property type="entry name" value="C2 domain (Calcium/lipid-binding domain, CaLB)"/>
    <property type="match status" value="1"/>
</dbReference>
<feature type="region of interest" description="Disordered" evidence="1">
    <location>
        <begin position="219"/>
        <end position="238"/>
    </location>
</feature>
<evidence type="ECO:0000313" key="3">
    <source>
        <dbReference type="EMBL" id="KAE8682773.1"/>
    </source>
</evidence>
<dbReference type="Proteomes" id="UP000436088">
    <property type="component" value="Unassembled WGS sequence"/>
</dbReference>
<dbReference type="InterPro" id="IPR035892">
    <property type="entry name" value="C2_domain_sf"/>
</dbReference>
<evidence type="ECO:0000259" key="2">
    <source>
        <dbReference type="PROSITE" id="PS50004"/>
    </source>
</evidence>
<accession>A0A6A2YTR9</accession>
<dbReference type="CDD" id="cd00030">
    <property type="entry name" value="C2"/>
    <property type="match status" value="1"/>
</dbReference>
<feature type="region of interest" description="Disordered" evidence="1">
    <location>
        <begin position="192"/>
        <end position="213"/>
    </location>
</feature>
<dbReference type="InterPro" id="IPR000008">
    <property type="entry name" value="C2_dom"/>
</dbReference>
<feature type="domain" description="C2" evidence="2">
    <location>
        <begin position="1"/>
        <end position="109"/>
    </location>
</feature>
<dbReference type="Gene3D" id="2.60.40.150">
    <property type="entry name" value="C2 domain"/>
    <property type="match status" value="1"/>
</dbReference>
<dbReference type="PANTHER" id="PTHR47052:SF5">
    <property type="entry name" value="EXTENSIN-LIKE"/>
    <property type="match status" value="1"/>
</dbReference>
<evidence type="ECO:0000313" key="4">
    <source>
        <dbReference type="Proteomes" id="UP000436088"/>
    </source>
</evidence>
<sequence>MSILGIHGLTLEVTVIGCYNLEDKEWVSRQDPYVCLDYGSAKYRTKTCTDGGKNPTFQEKFIFTLIEGLRELNVGVWNSNTLVADDFIGSGRIQLHKVLSQGFEDCTWPLQSKTGRHSGEVRLIMHYPNARQPQNWMTKGAPSFPGYAPSAPLAQVTPYAHPPPAPHPTPMPYAVPGLSSYNLYPPSTTTYPPSPFAGYPPQATPASYNYPPQVYPPPPQPSHFYPPAPAGIYPPPPY</sequence>
<comment type="caution">
    <text evidence="3">The sequence shown here is derived from an EMBL/GenBank/DDBJ whole genome shotgun (WGS) entry which is preliminary data.</text>
</comment>
<reference evidence="3" key="1">
    <citation type="submission" date="2019-09" db="EMBL/GenBank/DDBJ databases">
        <title>Draft genome information of white flower Hibiscus syriacus.</title>
        <authorList>
            <person name="Kim Y.-M."/>
        </authorList>
    </citation>
    <scope>NUCLEOTIDE SEQUENCE [LARGE SCALE GENOMIC DNA]</scope>
    <source>
        <strain evidence="3">YM2019G1</strain>
    </source>
</reference>
<dbReference type="SMART" id="SM00239">
    <property type="entry name" value="C2"/>
    <property type="match status" value="1"/>
</dbReference>
<proteinExistence type="predicted"/>
<evidence type="ECO:0000256" key="1">
    <source>
        <dbReference type="SAM" id="MobiDB-lite"/>
    </source>
</evidence>
<dbReference type="Pfam" id="PF00168">
    <property type="entry name" value="C2"/>
    <property type="match status" value="1"/>
</dbReference>
<dbReference type="PROSITE" id="PS50004">
    <property type="entry name" value="C2"/>
    <property type="match status" value="1"/>
</dbReference>
<dbReference type="OrthoDB" id="270970at2759"/>
<dbReference type="AlphaFoldDB" id="A0A6A2YTR9"/>
<dbReference type="EMBL" id="VEPZ02001278">
    <property type="protein sequence ID" value="KAE8682773.1"/>
    <property type="molecule type" value="Genomic_DNA"/>
</dbReference>
<dbReference type="PANTHER" id="PTHR47052">
    <property type="entry name" value="CONSERVED SERINE PROLINE-RICH PROTEIN (AFU_ORTHOLOGUE AFUA_2G01790)"/>
    <property type="match status" value="1"/>
</dbReference>
<keyword evidence="4" id="KW-1185">Reference proteome</keyword>
<name>A0A6A2YTR9_HIBSY</name>
<organism evidence="3 4">
    <name type="scientific">Hibiscus syriacus</name>
    <name type="common">Rose of Sharon</name>
    <dbReference type="NCBI Taxonomy" id="106335"/>
    <lineage>
        <taxon>Eukaryota</taxon>
        <taxon>Viridiplantae</taxon>
        <taxon>Streptophyta</taxon>
        <taxon>Embryophyta</taxon>
        <taxon>Tracheophyta</taxon>
        <taxon>Spermatophyta</taxon>
        <taxon>Magnoliopsida</taxon>
        <taxon>eudicotyledons</taxon>
        <taxon>Gunneridae</taxon>
        <taxon>Pentapetalae</taxon>
        <taxon>rosids</taxon>
        <taxon>malvids</taxon>
        <taxon>Malvales</taxon>
        <taxon>Malvaceae</taxon>
        <taxon>Malvoideae</taxon>
        <taxon>Hibiscus</taxon>
    </lineage>
</organism>